<reference evidence="3 4" key="1">
    <citation type="submission" date="2019-01" db="EMBL/GenBank/DDBJ databases">
        <title>A draft genome assembly of the solar-powered sea slug Elysia chlorotica.</title>
        <authorList>
            <person name="Cai H."/>
            <person name="Li Q."/>
            <person name="Fang X."/>
            <person name="Li J."/>
            <person name="Curtis N.E."/>
            <person name="Altenburger A."/>
            <person name="Shibata T."/>
            <person name="Feng M."/>
            <person name="Maeda T."/>
            <person name="Schwartz J.A."/>
            <person name="Shigenobu S."/>
            <person name="Lundholm N."/>
            <person name="Nishiyama T."/>
            <person name="Yang H."/>
            <person name="Hasebe M."/>
            <person name="Li S."/>
            <person name="Pierce S.K."/>
            <person name="Wang J."/>
        </authorList>
    </citation>
    <scope>NUCLEOTIDE SEQUENCE [LARGE SCALE GENOMIC DNA]</scope>
    <source>
        <strain evidence="3">EC2010</strain>
        <tissue evidence="3">Whole organism of an adult</tissue>
    </source>
</reference>
<evidence type="ECO:0000313" key="4">
    <source>
        <dbReference type="Proteomes" id="UP000271974"/>
    </source>
</evidence>
<accession>A0A3S1BDB3</accession>
<gene>
    <name evidence="3" type="ORF">EGW08_011360</name>
</gene>
<dbReference type="STRING" id="188477.A0A3S1BDB3"/>
<dbReference type="InterPro" id="IPR011009">
    <property type="entry name" value="Kinase-like_dom_sf"/>
</dbReference>
<dbReference type="Proteomes" id="UP000271974">
    <property type="component" value="Unassembled WGS sequence"/>
</dbReference>
<dbReference type="Gene3D" id="3.90.1200.10">
    <property type="match status" value="1"/>
</dbReference>
<sequence length="230" mass="26601">YILLSRLHLHNADLKRRAVKAERTITRAKSARHVRYQGRFGFHVPTFAGYSRQSNTWDSSWVSYHPFPVSPRWHRQHNDRDARPLWNCLVPLLPRLFRDVSVEPALLHGDLWRGNIAQTDHGPVSFDPISLYGHSEFDLSIMVKHGGFDQSFFQAYHSLIPRAPGFEGRYHLYSLHHHFQIWSLFGGDFVDNALGIVEPEVFRSAFGEGFKTSTLNLLRTLGDELREIKA</sequence>
<evidence type="ECO:0000313" key="3">
    <source>
        <dbReference type="EMBL" id="RUS80889.1"/>
    </source>
</evidence>
<dbReference type="AlphaFoldDB" id="A0A3S1BDB3"/>
<comment type="caution">
    <text evidence="3">The sequence shown here is derived from an EMBL/GenBank/DDBJ whole genome shotgun (WGS) entry which is preliminary data.</text>
</comment>
<proteinExistence type="predicted"/>
<comment type="catalytic activity">
    <reaction evidence="2">
        <text>N(6)-D-ribulosyl-L-lysyl-[protein] + ATP = N(6)-(3-O-phospho-D-ribulosyl)-L-lysyl-[protein] + ADP + H(+)</text>
        <dbReference type="Rhea" id="RHEA:48432"/>
        <dbReference type="Rhea" id="RHEA-COMP:12103"/>
        <dbReference type="Rhea" id="RHEA-COMP:12104"/>
        <dbReference type="ChEBI" id="CHEBI:15378"/>
        <dbReference type="ChEBI" id="CHEBI:30616"/>
        <dbReference type="ChEBI" id="CHEBI:90418"/>
        <dbReference type="ChEBI" id="CHEBI:90420"/>
        <dbReference type="ChEBI" id="CHEBI:456216"/>
        <dbReference type="EC" id="2.7.1.172"/>
    </reaction>
    <physiologicalReaction direction="left-to-right" evidence="2">
        <dbReference type="Rhea" id="RHEA:48433"/>
    </physiologicalReaction>
</comment>
<feature type="non-terminal residue" evidence="3">
    <location>
        <position position="1"/>
    </location>
</feature>
<dbReference type="OrthoDB" id="5772781at2759"/>
<evidence type="ECO:0000256" key="2">
    <source>
        <dbReference type="ARBA" id="ARBA00048655"/>
    </source>
</evidence>
<protein>
    <recommendedName>
        <fullName evidence="1">protein-ribulosamine 3-kinase</fullName>
        <ecNumber evidence="1">2.7.1.172</ecNumber>
    </recommendedName>
</protein>
<name>A0A3S1BDB3_ELYCH</name>
<dbReference type="GO" id="GO:0102193">
    <property type="term" value="F:protein-ribulosamine 3-kinase activity"/>
    <property type="evidence" value="ECO:0007669"/>
    <property type="project" value="UniProtKB-EC"/>
</dbReference>
<keyword evidence="4" id="KW-1185">Reference proteome</keyword>
<organism evidence="3 4">
    <name type="scientific">Elysia chlorotica</name>
    <name type="common">Eastern emerald elysia</name>
    <name type="synonym">Sea slug</name>
    <dbReference type="NCBI Taxonomy" id="188477"/>
    <lineage>
        <taxon>Eukaryota</taxon>
        <taxon>Metazoa</taxon>
        <taxon>Spiralia</taxon>
        <taxon>Lophotrochozoa</taxon>
        <taxon>Mollusca</taxon>
        <taxon>Gastropoda</taxon>
        <taxon>Heterobranchia</taxon>
        <taxon>Euthyneura</taxon>
        <taxon>Panpulmonata</taxon>
        <taxon>Sacoglossa</taxon>
        <taxon>Placobranchoidea</taxon>
        <taxon>Plakobranchidae</taxon>
        <taxon>Elysia</taxon>
    </lineage>
</organism>
<dbReference type="PANTHER" id="PTHR12149">
    <property type="entry name" value="FRUCTOSAMINE 3 KINASE-RELATED PROTEIN"/>
    <property type="match status" value="1"/>
</dbReference>
<dbReference type="Pfam" id="PF03881">
    <property type="entry name" value="Fructosamin_kin"/>
    <property type="match status" value="1"/>
</dbReference>
<dbReference type="InterPro" id="IPR016477">
    <property type="entry name" value="Fructo-/Ketosamine-3-kinase"/>
</dbReference>
<dbReference type="PANTHER" id="PTHR12149:SF8">
    <property type="entry name" value="PROTEIN-RIBULOSAMINE 3-KINASE"/>
    <property type="match status" value="1"/>
</dbReference>
<dbReference type="SUPFAM" id="SSF56112">
    <property type="entry name" value="Protein kinase-like (PK-like)"/>
    <property type="match status" value="1"/>
</dbReference>
<dbReference type="EC" id="2.7.1.172" evidence="1"/>
<dbReference type="EMBL" id="RQTK01000368">
    <property type="protein sequence ID" value="RUS80889.1"/>
    <property type="molecule type" value="Genomic_DNA"/>
</dbReference>
<evidence type="ECO:0000256" key="1">
    <source>
        <dbReference type="ARBA" id="ARBA00011961"/>
    </source>
</evidence>